<dbReference type="EC" id="3.1.1.61" evidence="2"/>
<comment type="catalytic activity">
    <reaction evidence="3">
        <text>[protein]-L-glutamate 5-O-methyl ester + H2O = L-glutamyl-[protein] + methanol + H(+)</text>
        <dbReference type="Rhea" id="RHEA:23236"/>
        <dbReference type="Rhea" id="RHEA-COMP:10208"/>
        <dbReference type="Rhea" id="RHEA-COMP:10311"/>
        <dbReference type="ChEBI" id="CHEBI:15377"/>
        <dbReference type="ChEBI" id="CHEBI:15378"/>
        <dbReference type="ChEBI" id="CHEBI:17790"/>
        <dbReference type="ChEBI" id="CHEBI:29973"/>
        <dbReference type="ChEBI" id="CHEBI:82795"/>
        <dbReference type="EC" id="3.1.1.61"/>
    </reaction>
</comment>
<name>A0A0G4E4Y5_PSEFS</name>
<organism evidence="6">
    <name type="scientific">Pseudomonas fluorescens (strain SBW25)</name>
    <dbReference type="NCBI Taxonomy" id="216595"/>
    <lineage>
        <taxon>Bacteria</taxon>
        <taxon>Pseudomonadati</taxon>
        <taxon>Pseudomonadota</taxon>
        <taxon>Gammaproteobacteria</taxon>
        <taxon>Pseudomonadales</taxon>
        <taxon>Pseudomonadaceae</taxon>
        <taxon>Pseudomonas</taxon>
    </lineage>
</organism>
<evidence type="ECO:0000259" key="5">
    <source>
        <dbReference type="PROSITE" id="PS50122"/>
    </source>
</evidence>
<dbReference type="InterPro" id="IPR000673">
    <property type="entry name" value="Sig_transdc_resp-reg_Me-estase"/>
</dbReference>
<feature type="active site" evidence="4">
    <location>
        <position position="114"/>
    </location>
</feature>
<feature type="domain" description="CheB-type methylesterase" evidence="5">
    <location>
        <begin position="102"/>
        <end position="276"/>
    </location>
</feature>
<evidence type="ECO:0000256" key="1">
    <source>
        <dbReference type="ARBA" id="ARBA00022801"/>
    </source>
</evidence>
<dbReference type="Pfam" id="PF01339">
    <property type="entry name" value="CheB_methylest"/>
    <property type="match status" value="1"/>
</dbReference>
<feature type="active site" evidence="4">
    <location>
        <position position="140"/>
    </location>
</feature>
<evidence type="ECO:0000256" key="3">
    <source>
        <dbReference type="ARBA" id="ARBA00048267"/>
    </source>
</evidence>
<feature type="active site" evidence="4">
    <location>
        <position position="234"/>
    </location>
</feature>
<dbReference type="InterPro" id="IPR035909">
    <property type="entry name" value="CheB_C"/>
</dbReference>
<dbReference type="PANTHER" id="PTHR42872:SF6">
    <property type="entry name" value="PROTEIN-GLUTAMATE METHYLESTERASE_PROTEIN-GLUTAMINE GLUTAMINASE"/>
    <property type="match status" value="1"/>
</dbReference>
<evidence type="ECO:0000256" key="2">
    <source>
        <dbReference type="ARBA" id="ARBA00039140"/>
    </source>
</evidence>
<keyword evidence="6" id="KW-0614">Plasmid</keyword>
<dbReference type="AlphaFoldDB" id="A0A0G4E4Y5"/>
<dbReference type="SUPFAM" id="SSF52738">
    <property type="entry name" value="Methylesterase CheB, C-terminal domain"/>
    <property type="match status" value="1"/>
</dbReference>
<evidence type="ECO:0000313" key="6">
    <source>
        <dbReference type="EMBL" id="CEK41997.1"/>
    </source>
</evidence>
<evidence type="ECO:0000256" key="4">
    <source>
        <dbReference type="PROSITE-ProRule" id="PRU00050"/>
    </source>
</evidence>
<dbReference type="EMBL" id="LN713926">
    <property type="protein sequence ID" value="CEK41997.1"/>
    <property type="molecule type" value="Genomic_DNA"/>
</dbReference>
<geneLocation type="plasmid" evidence="6">
    <name>pQBR57</name>
</geneLocation>
<sequence length="296" mass="31957">MAELLQPLFGDITIYDEAALDGGAFSQSSDHVIIIDYSVPSIMDMDCVMDMLDKNEPKAILSERQLYPLQHDERLAWRKKIVTEIVRLLPDLAHEINRSKEATHGNDVWVIGSSSGGPDALNTFLGSLPRLPISLIIAQHIGSDSGSASLQKVLSSRQDGWIVDIAVDGMQMRPGHAYIVPRDTVVEVSGERLSTRSFQLPNQPSPSINATLRSIRRSSAGGVGVIILTGLGDDGTAALKEIKHKTLMVMAQDADDPKCAARSMPDAARAAGVVDESHTAVLLAKRLAKHYGFGSV</sequence>
<proteinExistence type="predicted"/>
<protein>
    <recommendedName>
        <fullName evidence="2">protein-glutamate methylesterase</fullName>
        <ecNumber evidence="2">3.1.1.61</ecNumber>
    </recommendedName>
</protein>
<dbReference type="PROSITE" id="PS50122">
    <property type="entry name" value="CHEB"/>
    <property type="match status" value="1"/>
</dbReference>
<gene>
    <name evidence="6" type="ORF">PQBR57_0044</name>
</gene>
<dbReference type="Gene3D" id="3.40.50.180">
    <property type="entry name" value="Methylesterase CheB, C-terminal domain"/>
    <property type="match status" value="1"/>
</dbReference>
<dbReference type="GO" id="GO:0005737">
    <property type="term" value="C:cytoplasm"/>
    <property type="evidence" value="ECO:0007669"/>
    <property type="project" value="InterPro"/>
</dbReference>
<accession>A0A0G4E4Y5</accession>
<dbReference type="GO" id="GO:0008984">
    <property type="term" value="F:protein-glutamate methylesterase activity"/>
    <property type="evidence" value="ECO:0007669"/>
    <property type="project" value="UniProtKB-EC"/>
</dbReference>
<reference evidence="6" key="1">
    <citation type="submission" date="2014-12" db="EMBL/GenBank/DDBJ databases">
        <authorList>
            <person name="Hall J."/>
        </authorList>
    </citation>
    <scope>NUCLEOTIDE SEQUENCE [LARGE SCALE GENOMIC DNA]</scope>
    <source>
        <strain evidence="6">SBW25</strain>
        <plasmid evidence="6">pQBR57</plasmid>
    </source>
</reference>
<reference evidence="6" key="2">
    <citation type="submission" date="2015-06" db="EMBL/GenBank/DDBJ databases">
        <title>Environmentally co-occuring mercury resistance plasmids are genetically and phenotypically diverse and confer variable context-dependent fitness effects.</title>
        <authorList>
            <person name="Hall J.P.J."/>
            <person name="Harrison E."/>
            <person name="Lilley A.K."/>
            <person name="Paterson S."/>
            <person name="Spiers A.J."/>
            <person name="Brockhurst M.A."/>
        </authorList>
    </citation>
    <scope>NUCLEOTIDE SEQUENCE [LARGE SCALE GENOMIC DNA]</scope>
    <source>
        <strain evidence="6">SBW25</strain>
        <plasmid evidence="6">pQBR57</plasmid>
    </source>
</reference>
<dbReference type="PANTHER" id="PTHR42872">
    <property type="entry name" value="PROTEIN-GLUTAMATE METHYLESTERASE/PROTEIN-GLUTAMINE GLUTAMINASE"/>
    <property type="match status" value="1"/>
</dbReference>
<keyword evidence="4" id="KW-0145">Chemotaxis</keyword>
<dbReference type="GO" id="GO:0000156">
    <property type="term" value="F:phosphorelay response regulator activity"/>
    <property type="evidence" value="ECO:0007669"/>
    <property type="project" value="InterPro"/>
</dbReference>
<keyword evidence="1 4" id="KW-0378">Hydrolase</keyword>
<dbReference type="GO" id="GO:0006935">
    <property type="term" value="P:chemotaxis"/>
    <property type="evidence" value="ECO:0007669"/>
    <property type="project" value="UniProtKB-UniRule"/>
</dbReference>